<accession>A0A655EBW2</accession>
<name>A0A655EBW2_MYCTX</name>
<dbReference type="EMBL" id="CQQC01000505">
    <property type="protein sequence ID" value="CNV13569.1"/>
    <property type="molecule type" value="Genomic_DNA"/>
</dbReference>
<proteinExistence type="predicted"/>
<gene>
    <name evidence="1" type="ORF">ERS007661_01701</name>
</gene>
<organism evidence="1 2">
    <name type="scientific">Mycobacterium tuberculosis</name>
    <dbReference type="NCBI Taxonomy" id="1773"/>
    <lineage>
        <taxon>Bacteria</taxon>
        <taxon>Bacillati</taxon>
        <taxon>Actinomycetota</taxon>
        <taxon>Actinomycetes</taxon>
        <taxon>Mycobacteriales</taxon>
        <taxon>Mycobacteriaceae</taxon>
        <taxon>Mycobacterium</taxon>
        <taxon>Mycobacterium tuberculosis complex</taxon>
    </lineage>
</organism>
<protein>
    <submittedName>
        <fullName evidence="1">Uncharacterized protein</fullName>
    </submittedName>
</protein>
<sequence>MEPEVYCKYAALGRSFTRKLGEFPVKSNESISMIGATLFVFGRWMCSATASATADVVRMTEGDASASTALTRSS</sequence>
<evidence type="ECO:0000313" key="2">
    <source>
        <dbReference type="Proteomes" id="UP000039217"/>
    </source>
</evidence>
<reference evidence="1 2" key="1">
    <citation type="submission" date="2015-03" db="EMBL/GenBank/DDBJ databases">
        <authorList>
            <consortium name="Pathogen Informatics"/>
        </authorList>
    </citation>
    <scope>NUCLEOTIDE SEQUENCE [LARGE SCALE GENOMIC DNA]</scope>
    <source>
        <strain evidence="1 2">D00501624</strain>
    </source>
</reference>
<dbReference type="AlphaFoldDB" id="A0A655EBW2"/>
<dbReference type="Proteomes" id="UP000039217">
    <property type="component" value="Unassembled WGS sequence"/>
</dbReference>
<evidence type="ECO:0000313" key="1">
    <source>
        <dbReference type="EMBL" id="CNV13569.1"/>
    </source>
</evidence>